<accession>A0A0F8VTJ7</accession>
<dbReference type="GO" id="GO:0003677">
    <property type="term" value="F:DNA binding"/>
    <property type="evidence" value="ECO:0007669"/>
    <property type="project" value="UniProtKB-KW"/>
</dbReference>
<feature type="non-terminal residue" evidence="2">
    <location>
        <position position="242"/>
    </location>
</feature>
<reference evidence="2" key="1">
    <citation type="journal article" date="2015" name="Nature">
        <title>Complex archaea that bridge the gap between prokaryotes and eukaryotes.</title>
        <authorList>
            <person name="Spang A."/>
            <person name="Saw J.H."/>
            <person name="Jorgensen S.L."/>
            <person name="Zaremba-Niedzwiedzka K."/>
            <person name="Martijn J."/>
            <person name="Lind A.E."/>
            <person name="van Eijk R."/>
            <person name="Schleper C."/>
            <person name="Guy L."/>
            <person name="Ettema T.J."/>
        </authorList>
    </citation>
    <scope>NUCLEOTIDE SEQUENCE</scope>
</reference>
<proteinExistence type="predicted"/>
<dbReference type="EMBL" id="LAZR01069462">
    <property type="protein sequence ID" value="KKK47662.1"/>
    <property type="molecule type" value="Genomic_DNA"/>
</dbReference>
<dbReference type="Gene3D" id="1.10.150.130">
    <property type="match status" value="1"/>
</dbReference>
<evidence type="ECO:0000313" key="2">
    <source>
        <dbReference type="EMBL" id="KKK47662.1"/>
    </source>
</evidence>
<comment type="caution">
    <text evidence="2">The sequence shown here is derived from an EMBL/GenBank/DDBJ whole genome shotgun (WGS) entry which is preliminary data.</text>
</comment>
<organism evidence="2">
    <name type="scientific">marine sediment metagenome</name>
    <dbReference type="NCBI Taxonomy" id="412755"/>
    <lineage>
        <taxon>unclassified sequences</taxon>
        <taxon>metagenomes</taxon>
        <taxon>ecological metagenomes</taxon>
    </lineage>
</organism>
<name>A0A0F8VTJ7_9ZZZZ</name>
<dbReference type="SUPFAM" id="SSF47823">
    <property type="entry name" value="lambda integrase-like, N-terminal domain"/>
    <property type="match status" value="1"/>
</dbReference>
<evidence type="ECO:0008006" key="3">
    <source>
        <dbReference type="Google" id="ProtNLM"/>
    </source>
</evidence>
<sequence>MNTQTPELYADINEIENFKVIARFKNRINKDRTWTPYKYHLRTFFRYLHTNGGEFMGMDPDELVAYVKKMPDKYDFTDALLDYKSNQENKGLRVKTVKARITIIRSLFNHNRVQLPKETLLWKVNSKTPIVEGTLDTKEIMQMILSFNPTYQAVFTSMFQSGMDSDCFMRWNESGWDALKEALRRDDRVHEIAINGRKHTKNKLVFYTFIGKDALDKIRTYIPYRPEGATSIFYTKQGKPIT</sequence>
<dbReference type="InterPro" id="IPR010998">
    <property type="entry name" value="Integrase_recombinase_N"/>
</dbReference>
<keyword evidence="1" id="KW-0238">DNA-binding</keyword>
<dbReference type="AlphaFoldDB" id="A0A0F8VTJ7"/>
<gene>
    <name evidence="2" type="ORF">LCGC14_3152940</name>
</gene>
<protein>
    <recommendedName>
        <fullName evidence="3">Core-binding (CB) domain-containing protein</fullName>
    </recommendedName>
</protein>
<evidence type="ECO:0000256" key="1">
    <source>
        <dbReference type="ARBA" id="ARBA00023125"/>
    </source>
</evidence>